<keyword evidence="2" id="KW-1185">Reference proteome</keyword>
<protein>
    <submittedName>
        <fullName evidence="1">Uncharacterized protein</fullName>
    </submittedName>
</protein>
<gene>
    <name evidence="1" type="ORF">DVS28_a2918</name>
</gene>
<dbReference type="InterPro" id="IPR036237">
    <property type="entry name" value="Xyl_isomerase-like_sf"/>
</dbReference>
<evidence type="ECO:0000313" key="1">
    <source>
        <dbReference type="EMBL" id="AXV07597.1"/>
    </source>
</evidence>
<accession>A0A346XZF0</accession>
<dbReference type="SUPFAM" id="SSF51658">
    <property type="entry name" value="Xylose isomerase-like"/>
    <property type="match status" value="1"/>
</dbReference>
<name>A0A346XZF0_9ACTN</name>
<dbReference type="Proteomes" id="UP000264006">
    <property type="component" value="Chromosome"/>
</dbReference>
<sequence>MPDRDTMASMASTTPPPAIVALTNGAFTGLSKDESLEWIVARADGVQLVAYTAEELDDDVDGWVRRCREADLSIVAVHAPPHDIGRPSAAVVDRLVRVADGHRVVAHPDAMGDLAPWTRLGGQLLVETLDPGKSTGRTVPEVEAILGHLPDAGVCLDVSHSLTAGGPDLPVEMARRWGDRIGLLHVGCQRGRGAGRGDEVPAVDLDVLAAVRGLLPDTPVAVEGHWSVAAHMRVLEHLTGRGR</sequence>
<reference evidence="1 2" key="1">
    <citation type="submission" date="2018-09" db="EMBL/GenBank/DDBJ databases">
        <title>Complete genome sequence of Euzebya sp. DY32-46 isolated from seawater of Pacific Ocean.</title>
        <authorList>
            <person name="Xu L."/>
            <person name="Wu Y.-H."/>
            <person name="Xu X.-W."/>
        </authorList>
    </citation>
    <scope>NUCLEOTIDE SEQUENCE [LARGE SCALE GENOMIC DNA]</scope>
    <source>
        <strain evidence="1 2">DY32-46</strain>
    </source>
</reference>
<dbReference type="EMBL" id="CP031165">
    <property type="protein sequence ID" value="AXV07597.1"/>
    <property type="molecule type" value="Genomic_DNA"/>
</dbReference>
<dbReference type="Gene3D" id="3.20.20.150">
    <property type="entry name" value="Divalent-metal-dependent TIM barrel enzymes"/>
    <property type="match status" value="1"/>
</dbReference>
<proteinExistence type="predicted"/>
<evidence type="ECO:0000313" key="2">
    <source>
        <dbReference type="Proteomes" id="UP000264006"/>
    </source>
</evidence>
<organism evidence="1 2">
    <name type="scientific">Euzebya pacifica</name>
    <dbReference type="NCBI Taxonomy" id="1608957"/>
    <lineage>
        <taxon>Bacteria</taxon>
        <taxon>Bacillati</taxon>
        <taxon>Actinomycetota</taxon>
        <taxon>Nitriliruptoria</taxon>
        <taxon>Euzebyales</taxon>
    </lineage>
</organism>
<dbReference type="AlphaFoldDB" id="A0A346XZF0"/>
<dbReference type="KEGG" id="euz:DVS28_a2918"/>